<dbReference type="AlphaFoldDB" id="A0A6C0BAN1"/>
<organism evidence="1">
    <name type="scientific">viral metagenome</name>
    <dbReference type="NCBI Taxonomy" id="1070528"/>
    <lineage>
        <taxon>unclassified sequences</taxon>
        <taxon>metagenomes</taxon>
        <taxon>organismal metagenomes</taxon>
    </lineage>
</organism>
<dbReference type="EMBL" id="MN739108">
    <property type="protein sequence ID" value="QHS89315.1"/>
    <property type="molecule type" value="Genomic_DNA"/>
</dbReference>
<name>A0A6C0BAN1_9ZZZZ</name>
<evidence type="ECO:0000313" key="1">
    <source>
        <dbReference type="EMBL" id="QHS89315.1"/>
    </source>
</evidence>
<evidence type="ECO:0008006" key="2">
    <source>
        <dbReference type="Google" id="ProtNLM"/>
    </source>
</evidence>
<proteinExistence type="predicted"/>
<accession>A0A6C0BAN1</accession>
<reference evidence="1" key="1">
    <citation type="journal article" date="2020" name="Nature">
        <title>Giant virus diversity and host interactions through global metagenomics.</title>
        <authorList>
            <person name="Schulz F."/>
            <person name="Roux S."/>
            <person name="Paez-Espino D."/>
            <person name="Jungbluth S."/>
            <person name="Walsh D.A."/>
            <person name="Denef V.J."/>
            <person name="McMahon K.D."/>
            <person name="Konstantinidis K.T."/>
            <person name="Eloe-Fadrosh E.A."/>
            <person name="Kyrpides N.C."/>
            <person name="Woyke T."/>
        </authorList>
    </citation>
    <scope>NUCLEOTIDE SEQUENCE</scope>
    <source>
        <strain evidence="1">GVMAG-M-3300010158-60</strain>
    </source>
</reference>
<protein>
    <recommendedName>
        <fullName evidence="2">T4 RNA ligase 1-like N-terminal domain-containing protein</fullName>
    </recommendedName>
</protein>
<sequence>MTPFISLTNRYDSWESLKSFLTSEEGGKFTIRDCVSTNFAIIRYTRGVTDFSKFDGSQWFRSVVWDTVKNRPVCVSPPKATEGPPPIDTTLTVEEFVEGVMINVIGTLDENNEPKYHLASRSQYDAGGTFYSKRTFKELFTDALVPKELFDYVEKPSADFPSTFQSLVLQHPEHQIVTKFTNPHLIPVENGKVDASGNVFFTHCHAQKVFVDRMTFSSEKEIWDLIQTKSMEKGWRWQGLVFKDDKGNRWRLKNTTFTYLQGLRGNDALAVDRFLRLRAAHKITEYLTHFSEEKEIFWSLEQKLRFATKAVYDAYVSVHKSHEKVLADIPQPAKTIVFKLHAHYLADLRPQKRSIVMKDVVDLVNALPLWEQKMLLQ</sequence>